<keyword evidence="3" id="KW-1185">Reference proteome</keyword>
<protein>
    <recommendedName>
        <fullName evidence="4">F-box domain-containing protein</fullName>
    </recommendedName>
</protein>
<name>A0AAD4LVK6_9AGAM</name>
<sequence>MSRKRARRSYVSPSATPEDTHASQRIPDRGSQLPTELVYTILATSIGEYLSDLMLYPSKIDRWDATLTFLHVSHTFRSCTIKLLYHLWGDTFIRERTSVIGNYKPTYSVFRRLSHQARSAPLSFTSRDDKPKLLSTRVVRHPISPLARIWSAFIRNTAAANAVLLDAENDRIHVDFEDVYVAEDLQTITDSYAEIPAGIRSQLLGRVMHRVMTQAAIWTKLKALSATVSSVFRLLTLLVEAGGQIEIRSELPRITEDNVAQVSRDKHASLAGIFSLTVEDIPPMLAKHVTAVGLDMVLFLLELVESEGTLYVELCQMMRSYIASYLTDTERARYLR</sequence>
<feature type="region of interest" description="Disordered" evidence="1">
    <location>
        <begin position="1"/>
        <end position="28"/>
    </location>
</feature>
<reference evidence="2" key="1">
    <citation type="submission" date="2022-01" db="EMBL/GenBank/DDBJ databases">
        <title>Comparative genomics reveals a dynamic genome evolution in the ectomycorrhizal milk-cap (Lactarius) mushrooms.</title>
        <authorList>
            <consortium name="DOE Joint Genome Institute"/>
            <person name="Lebreton A."/>
            <person name="Tang N."/>
            <person name="Kuo A."/>
            <person name="LaButti K."/>
            <person name="Drula E."/>
            <person name="Barry K."/>
            <person name="Clum A."/>
            <person name="Lipzen A."/>
            <person name="Mousain D."/>
            <person name="Ng V."/>
            <person name="Wang R."/>
            <person name="Wang X."/>
            <person name="Dai Y."/>
            <person name="Henrissat B."/>
            <person name="Grigoriev I.V."/>
            <person name="Guerin-Laguette A."/>
            <person name="Yu F."/>
            <person name="Martin F.M."/>
        </authorList>
    </citation>
    <scope>NUCLEOTIDE SEQUENCE</scope>
    <source>
        <strain evidence="2">QP</strain>
    </source>
</reference>
<dbReference type="Proteomes" id="UP001201163">
    <property type="component" value="Unassembled WGS sequence"/>
</dbReference>
<organism evidence="2 3">
    <name type="scientific">Lactarius akahatsu</name>
    <dbReference type="NCBI Taxonomy" id="416441"/>
    <lineage>
        <taxon>Eukaryota</taxon>
        <taxon>Fungi</taxon>
        <taxon>Dikarya</taxon>
        <taxon>Basidiomycota</taxon>
        <taxon>Agaricomycotina</taxon>
        <taxon>Agaricomycetes</taxon>
        <taxon>Russulales</taxon>
        <taxon>Russulaceae</taxon>
        <taxon>Lactarius</taxon>
    </lineage>
</organism>
<evidence type="ECO:0000313" key="2">
    <source>
        <dbReference type="EMBL" id="KAH9001621.1"/>
    </source>
</evidence>
<gene>
    <name evidence="2" type="ORF">EDB92DRAFT_1827840</name>
</gene>
<comment type="caution">
    <text evidence="2">The sequence shown here is derived from an EMBL/GenBank/DDBJ whole genome shotgun (WGS) entry which is preliminary data.</text>
</comment>
<feature type="compositionally biased region" description="Basic and acidic residues" evidence="1">
    <location>
        <begin position="18"/>
        <end position="28"/>
    </location>
</feature>
<dbReference type="AlphaFoldDB" id="A0AAD4LVK6"/>
<accession>A0AAD4LVK6</accession>
<proteinExistence type="predicted"/>
<dbReference type="EMBL" id="JAKELL010000001">
    <property type="protein sequence ID" value="KAH9001621.1"/>
    <property type="molecule type" value="Genomic_DNA"/>
</dbReference>
<evidence type="ECO:0008006" key="4">
    <source>
        <dbReference type="Google" id="ProtNLM"/>
    </source>
</evidence>
<evidence type="ECO:0000256" key="1">
    <source>
        <dbReference type="SAM" id="MobiDB-lite"/>
    </source>
</evidence>
<evidence type="ECO:0000313" key="3">
    <source>
        <dbReference type="Proteomes" id="UP001201163"/>
    </source>
</evidence>